<dbReference type="Pfam" id="PF10129">
    <property type="entry name" value="OpgC_C"/>
    <property type="match status" value="1"/>
</dbReference>
<evidence type="ECO:0000313" key="3">
    <source>
        <dbReference type="Proteomes" id="UP001352263"/>
    </source>
</evidence>
<proteinExistence type="predicted"/>
<feature type="transmembrane region" description="Helical" evidence="1">
    <location>
        <begin position="260"/>
        <end position="280"/>
    </location>
</feature>
<keyword evidence="1" id="KW-1133">Transmembrane helix</keyword>
<dbReference type="Proteomes" id="UP001352263">
    <property type="component" value="Unassembled WGS sequence"/>
</dbReference>
<feature type="transmembrane region" description="Helical" evidence="1">
    <location>
        <begin position="36"/>
        <end position="57"/>
    </location>
</feature>
<feature type="transmembrane region" description="Helical" evidence="1">
    <location>
        <begin position="230"/>
        <end position="248"/>
    </location>
</feature>
<reference evidence="2 3" key="1">
    <citation type="submission" date="2023-10" db="EMBL/GenBank/DDBJ databases">
        <title>Noviherbaspirillum sp. CPCC 100848 genome assembly.</title>
        <authorList>
            <person name="Li X.Y."/>
            <person name="Fang X.M."/>
        </authorList>
    </citation>
    <scope>NUCLEOTIDE SEQUENCE [LARGE SCALE GENOMIC DNA]</scope>
    <source>
        <strain evidence="2 3">CPCC 100848</strain>
    </source>
</reference>
<feature type="transmembrane region" description="Helical" evidence="1">
    <location>
        <begin position="167"/>
        <end position="187"/>
    </location>
</feature>
<feature type="transmembrane region" description="Helical" evidence="1">
    <location>
        <begin position="63"/>
        <end position="82"/>
    </location>
</feature>
<feature type="transmembrane region" description="Helical" evidence="1">
    <location>
        <begin position="194"/>
        <end position="210"/>
    </location>
</feature>
<name>A0ABU6JE21_9BURK</name>
<gene>
    <name evidence="2" type="primary">opgC</name>
    <name evidence="2" type="ORF">RY831_22275</name>
</gene>
<feature type="transmembrane region" description="Helical" evidence="1">
    <location>
        <begin position="380"/>
        <end position="398"/>
    </location>
</feature>
<sequence length="409" mass="46035">MSGNAVAIPLHSSRHPWRYAESDATRDLRIDFMRGLVFVLLFTTHFRYQSWFALIAWERVGVVSSAEAFIILAGIVTGAVYGKKLKSEGPGPCNIKLFRRAWTLYKLAILVAGSVALLRLVPGLDTTALTSFTDPVSGRSYALYPPADNGVLTFFEVLLLKAVPDQFQVVGLYVVLFLLTPIIFSAIYRGRTGSLLVLSWAAYLINYFALEPEPGAAALRITGGQFEYAFPLMAWQLIFVHGVAAGYHKQRILRFFLTRTGHTLLGLCIVSSMLFAAFSLNHPLDTLPRWAVATFIPPDVFLQWYQSYFVKYNLGPGRLLNTLVLLISLFALLTAAWKPIERSLGWLFIPLGQESMYVFFVHIYLILLISNTPLPAMDNVWINTAIHAGMLLLCWAMVKTRFLFRWIPR</sequence>
<feature type="transmembrane region" description="Helical" evidence="1">
    <location>
        <begin position="319"/>
        <end position="337"/>
    </location>
</feature>
<evidence type="ECO:0000256" key="1">
    <source>
        <dbReference type="SAM" id="Phobius"/>
    </source>
</evidence>
<dbReference type="EMBL" id="JAWIIV010000023">
    <property type="protein sequence ID" value="MEC4721899.1"/>
    <property type="molecule type" value="Genomic_DNA"/>
</dbReference>
<accession>A0ABU6JE21</accession>
<dbReference type="RefSeq" id="WP_326508582.1">
    <property type="nucleotide sequence ID" value="NZ_JAWIIV010000023.1"/>
</dbReference>
<organism evidence="2 3">
    <name type="scientific">Noviherbaspirillum album</name>
    <dbReference type="NCBI Taxonomy" id="3080276"/>
    <lineage>
        <taxon>Bacteria</taxon>
        <taxon>Pseudomonadati</taxon>
        <taxon>Pseudomonadota</taxon>
        <taxon>Betaproteobacteria</taxon>
        <taxon>Burkholderiales</taxon>
        <taxon>Oxalobacteraceae</taxon>
        <taxon>Noviherbaspirillum</taxon>
    </lineage>
</organism>
<keyword evidence="1" id="KW-0472">Membrane</keyword>
<feature type="transmembrane region" description="Helical" evidence="1">
    <location>
        <begin position="103"/>
        <end position="121"/>
    </location>
</feature>
<evidence type="ECO:0000313" key="2">
    <source>
        <dbReference type="EMBL" id="MEC4721899.1"/>
    </source>
</evidence>
<dbReference type="PANTHER" id="PTHR38592">
    <property type="entry name" value="BLL4819 PROTEIN"/>
    <property type="match status" value="1"/>
</dbReference>
<keyword evidence="3" id="KW-1185">Reference proteome</keyword>
<dbReference type="PANTHER" id="PTHR38592:SF3">
    <property type="entry name" value="BLL4819 PROTEIN"/>
    <property type="match status" value="1"/>
</dbReference>
<keyword evidence="1" id="KW-0812">Transmembrane</keyword>
<dbReference type="InterPro" id="IPR014550">
    <property type="entry name" value="UCP028704_OpgC"/>
</dbReference>
<protein>
    <submittedName>
        <fullName evidence="2">OpgC domain-containing protein</fullName>
    </submittedName>
</protein>
<comment type="caution">
    <text evidence="2">The sequence shown here is derived from an EMBL/GenBank/DDBJ whole genome shotgun (WGS) entry which is preliminary data.</text>
</comment>